<accession>A0ABW5PME0</accession>
<evidence type="ECO:0000256" key="6">
    <source>
        <dbReference type="ARBA" id="ARBA00023136"/>
    </source>
</evidence>
<evidence type="ECO:0000313" key="10">
    <source>
        <dbReference type="Proteomes" id="UP001597458"/>
    </source>
</evidence>
<keyword evidence="4" id="KW-0378">Hydrolase</keyword>
<dbReference type="InterPro" id="IPR000326">
    <property type="entry name" value="PAP2/HPO"/>
</dbReference>
<feature type="domain" description="Phosphatidic acid phosphatase type 2/haloperoxidase" evidence="8">
    <location>
        <begin position="61"/>
        <end position="171"/>
    </location>
</feature>
<dbReference type="PANTHER" id="PTHR14969">
    <property type="entry name" value="SPHINGOSINE-1-PHOSPHATE PHOSPHOHYDROLASE"/>
    <property type="match status" value="1"/>
</dbReference>
<dbReference type="SUPFAM" id="SSF48317">
    <property type="entry name" value="Acid phosphatase/Vanadium-dependent haloperoxidase"/>
    <property type="match status" value="1"/>
</dbReference>
<dbReference type="Gene3D" id="1.20.144.10">
    <property type="entry name" value="Phosphatidic acid phosphatase type 2/haloperoxidase"/>
    <property type="match status" value="1"/>
</dbReference>
<evidence type="ECO:0000256" key="4">
    <source>
        <dbReference type="ARBA" id="ARBA00022801"/>
    </source>
</evidence>
<keyword evidence="3 7" id="KW-0812">Transmembrane</keyword>
<evidence type="ECO:0000313" key="9">
    <source>
        <dbReference type="EMBL" id="MFD2615985.1"/>
    </source>
</evidence>
<sequence>MTKTFIALHKLERRIFMGINRYFEKKLINWYFRSITHLGGTVATISAVLILLLFTKESLHKASIASAFSLAINQIPVQLLKKIYPRKRPYLIIDGTLHPVNPLKDHSFPSGHTTAIFSVITPLILFHPILSIILIPIGLSVGLSRIYLGLHYPSDVLVGIGFGVLTSLLSYHYLVPYFF</sequence>
<keyword evidence="2" id="KW-1003">Cell membrane</keyword>
<dbReference type="PANTHER" id="PTHR14969:SF62">
    <property type="entry name" value="DECAPRENYLPHOSPHORYL-5-PHOSPHORIBOSE PHOSPHATASE RV3807C-RELATED"/>
    <property type="match status" value="1"/>
</dbReference>
<protein>
    <submittedName>
        <fullName evidence="9">Phosphatase PAP2 family protein</fullName>
    </submittedName>
</protein>
<dbReference type="Pfam" id="PF01569">
    <property type="entry name" value="PAP2"/>
    <property type="match status" value="1"/>
</dbReference>
<evidence type="ECO:0000259" key="8">
    <source>
        <dbReference type="SMART" id="SM00014"/>
    </source>
</evidence>
<feature type="transmembrane region" description="Helical" evidence="7">
    <location>
        <begin position="115"/>
        <end position="144"/>
    </location>
</feature>
<evidence type="ECO:0000256" key="1">
    <source>
        <dbReference type="ARBA" id="ARBA00004651"/>
    </source>
</evidence>
<keyword evidence="5 7" id="KW-1133">Transmembrane helix</keyword>
<comment type="caution">
    <text evidence="9">The sequence shown here is derived from an EMBL/GenBank/DDBJ whole genome shotgun (WGS) entry which is preliminary data.</text>
</comment>
<feature type="transmembrane region" description="Helical" evidence="7">
    <location>
        <begin position="156"/>
        <end position="174"/>
    </location>
</feature>
<dbReference type="SMART" id="SM00014">
    <property type="entry name" value="acidPPc"/>
    <property type="match status" value="1"/>
</dbReference>
<dbReference type="Proteomes" id="UP001597458">
    <property type="component" value="Unassembled WGS sequence"/>
</dbReference>
<feature type="transmembrane region" description="Helical" evidence="7">
    <location>
        <begin position="30"/>
        <end position="54"/>
    </location>
</feature>
<reference evidence="10" key="1">
    <citation type="journal article" date="2019" name="Int. J. Syst. Evol. Microbiol.">
        <title>The Global Catalogue of Microorganisms (GCM) 10K type strain sequencing project: providing services to taxonomists for standard genome sequencing and annotation.</title>
        <authorList>
            <consortium name="The Broad Institute Genomics Platform"/>
            <consortium name="The Broad Institute Genome Sequencing Center for Infectious Disease"/>
            <person name="Wu L."/>
            <person name="Ma J."/>
        </authorList>
    </citation>
    <scope>NUCLEOTIDE SEQUENCE [LARGE SCALE GENOMIC DNA]</scope>
    <source>
        <strain evidence="10">TISTR 2241</strain>
    </source>
</reference>
<name>A0ABW5PME0_9BACI</name>
<dbReference type="EMBL" id="JBHUMR010000006">
    <property type="protein sequence ID" value="MFD2615985.1"/>
    <property type="molecule type" value="Genomic_DNA"/>
</dbReference>
<dbReference type="RefSeq" id="WP_141190660.1">
    <property type="nucleotide sequence ID" value="NZ_JBHUMR010000006.1"/>
</dbReference>
<dbReference type="InterPro" id="IPR036938">
    <property type="entry name" value="PAP2/HPO_sf"/>
</dbReference>
<gene>
    <name evidence="9" type="ORF">ACFSTF_01430</name>
</gene>
<dbReference type="CDD" id="cd01610">
    <property type="entry name" value="PAP2_like"/>
    <property type="match status" value="1"/>
</dbReference>
<evidence type="ECO:0000256" key="3">
    <source>
        <dbReference type="ARBA" id="ARBA00022692"/>
    </source>
</evidence>
<proteinExistence type="predicted"/>
<keyword evidence="6 7" id="KW-0472">Membrane</keyword>
<evidence type="ECO:0000256" key="5">
    <source>
        <dbReference type="ARBA" id="ARBA00022989"/>
    </source>
</evidence>
<comment type="subcellular location">
    <subcellularLocation>
        <location evidence="1">Cell membrane</location>
        <topology evidence="1">Multi-pass membrane protein</topology>
    </subcellularLocation>
</comment>
<evidence type="ECO:0000256" key="2">
    <source>
        <dbReference type="ARBA" id="ARBA00022475"/>
    </source>
</evidence>
<organism evidence="9 10">
    <name type="scientific">Terrilactibacillus laevilacticus</name>
    <dbReference type="NCBI Taxonomy" id="1380157"/>
    <lineage>
        <taxon>Bacteria</taxon>
        <taxon>Bacillati</taxon>
        <taxon>Bacillota</taxon>
        <taxon>Bacilli</taxon>
        <taxon>Bacillales</taxon>
        <taxon>Bacillaceae</taxon>
        <taxon>Terrilactibacillus</taxon>
    </lineage>
</organism>
<evidence type="ECO:0000256" key="7">
    <source>
        <dbReference type="SAM" id="Phobius"/>
    </source>
</evidence>
<keyword evidence="10" id="KW-1185">Reference proteome</keyword>